<sequence length="117" mass="11971">MLSFNKSQVSYPPSRQPPGGNAPVDPVAPAQPPGPDVGSHATPSAPLTVPPESDPQTTPGEPSAAAPAAKASRGRGRPPGRVAKARKGKGNQTSTGQGSIAHAFERLDRYDDKDGEL</sequence>
<feature type="compositionally biased region" description="Basic and acidic residues" evidence="1">
    <location>
        <begin position="103"/>
        <end position="117"/>
    </location>
</feature>
<evidence type="ECO:0000256" key="1">
    <source>
        <dbReference type="SAM" id="MobiDB-lite"/>
    </source>
</evidence>
<evidence type="ECO:0000313" key="2">
    <source>
        <dbReference type="EMBL" id="KAK7959267.1"/>
    </source>
</evidence>
<dbReference type="Proteomes" id="UP001391051">
    <property type="component" value="Unassembled WGS sequence"/>
</dbReference>
<reference evidence="2 3" key="1">
    <citation type="submission" date="2023-01" db="EMBL/GenBank/DDBJ databases">
        <title>Analysis of 21 Apiospora genomes using comparative genomics revels a genus with tremendous synthesis potential of carbohydrate active enzymes and secondary metabolites.</title>
        <authorList>
            <person name="Sorensen T."/>
        </authorList>
    </citation>
    <scope>NUCLEOTIDE SEQUENCE [LARGE SCALE GENOMIC DNA]</scope>
    <source>
        <strain evidence="2 3">CBS 24483</strain>
    </source>
</reference>
<dbReference type="RefSeq" id="XP_066702970.1">
    <property type="nucleotide sequence ID" value="XM_066840343.1"/>
</dbReference>
<feature type="compositionally biased region" description="Basic residues" evidence="1">
    <location>
        <begin position="72"/>
        <end position="89"/>
    </location>
</feature>
<protein>
    <submittedName>
        <fullName evidence="2">Uncharacterized protein</fullName>
    </submittedName>
</protein>
<name>A0ABR1QLP9_9PEZI</name>
<feature type="compositionally biased region" description="Low complexity" evidence="1">
    <location>
        <begin position="59"/>
        <end position="71"/>
    </location>
</feature>
<accession>A0ABR1QLP9</accession>
<comment type="caution">
    <text evidence="2">The sequence shown here is derived from an EMBL/GenBank/DDBJ whole genome shotgun (WGS) entry which is preliminary data.</text>
</comment>
<keyword evidence="3" id="KW-1185">Reference proteome</keyword>
<dbReference type="GeneID" id="92073405"/>
<proteinExistence type="predicted"/>
<feature type="compositionally biased region" description="Polar residues" evidence="1">
    <location>
        <begin position="1"/>
        <end position="13"/>
    </location>
</feature>
<evidence type="ECO:0000313" key="3">
    <source>
        <dbReference type="Proteomes" id="UP001391051"/>
    </source>
</evidence>
<organism evidence="2 3">
    <name type="scientific">Apiospora aurea</name>
    <dbReference type="NCBI Taxonomy" id="335848"/>
    <lineage>
        <taxon>Eukaryota</taxon>
        <taxon>Fungi</taxon>
        <taxon>Dikarya</taxon>
        <taxon>Ascomycota</taxon>
        <taxon>Pezizomycotina</taxon>
        <taxon>Sordariomycetes</taxon>
        <taxon>Xylariomycetidae</taxon>
        <taxon>Amphisphaeriales</taxon>
        <taxon>Apiosporaceae</taxon>
        <taxon>Apiospora</taxon>
    </lineage>
</organism>
<dbReference type="EMBL" id="JAQQWE010000003">
    <property type="protein sequence ID" value="KAK7959267.1"/>
    <property type="molecule type" value="Genomic_DNA"/>
</dbReference>
<gene>
    <name evidence="2" type="ORF">PG986_004121</name>
</gene>
<feature type="region of interest" description="Disordered" evidence="1">
    <location>
        <begin position="1"/>
        <end position="117"/>
    </location>
</feature>